<dbReference type="AlphaFoldDB" id="A0AAU4K1R0"/>
<gene>
    <name evidence="7" type="ORF">OG579_20120</name>
</gene>
<dbReference type="Pfam" id="PF00392">
    <property type="entry name" value="GntR"/>
    <property type="match status" value="1"/>
</dbReference>
<dbReference type="InterPro" id="IPR036390">
    <property type="entry name" value="WH_DNA-bd_sf"/>
</dbReference>
<evidence type="ECO:0000313" key="8">
    <source>
        <dbReference type="Proteomes" id="UP001432128"/>
    </source>
</evidence>
<dbReference type="GO" id="GO:0008483">
    <property type="term" value="F:transaminase activity"/>
    <property type="evidence" value="ECO:0007669"/>
    <property type="project" value="UniProtKB-KW"/>
</dbReference>
<feature type="domain" description="HTH gntR-type" evidence="6">
    <location>
        <begin position="3"/>
        <end position="69"/>
    </location>
</feature>
<dbReference type="SMART" id="SM00345">
    <property type="entry name" value="HTH_GNTR"/>
    <property type="match status" value="1"/>
</dbReference>
<keyword evidence="5" id="KW-0804">Transcription</keyword>
<dbReference type="SUPFAM" id="SSF46785">
    <property type="entry name" value="Winged helix' DNA-binding domain"/>
    <property type="match status" value="1"/>
</dbReference>
<evidence type="ECO:0000313" key="7">
    <source>
        <dbReference type="EMBL" id="WUM19967.1"/>
    </source>
</evidence>
<dbReference type="EMBL" id="CP108021">
    <property type="protein sequence ID" value="WUM19967.1"/>
    <property type="molecule type" value="Genomic_DNA"/>
</dbReference>
<proteinExistence type="inferred from homology"/>
<dbReference type="InterPro" id="IPR051446">
    <property type="entry name" value="HTH_trans_reg/aminotransferase"/>
</dbReference>
<dbReference type="Gene3D" id="3.40.640.10">
    <property type="entry name" value="Type I PLP-dependent aspartate aminotransferase-like (Major domain)"/>
    <property type="match status" value="1"/>
</dbReference>
<dbReference type="InterPro" id="IPR004839">
    <property type="entry name" value="Aminotransferase_I/II_large"/>
</dbReference>
<comment type="similarity">
    <text evidence="1">In the C-terminal section; belongs to the class-I pyridoxal-phosphate-dependent aminotransferase family.</text>
</comment>
<dbReference type="CDD" id="cd00609">
    <property type="entry name" value="AAT_like"/>
    <property type="match status" value="1"/>
</dbReference>
<keyword evidence="8" id="KW-1185">Reference proteome</keyword>
<keyword evidence="7" id="KW-0032">Aminotransferase</keyword>
<keyword evidence="4" id="KW-0238">DNA-binding</keyword>
<keyword evidence="3" id="KW-0805">Transcription regulation</keyword>
<evidence type="ECO:0000256" key="5">
    <source>
        <dbReference type="ARBA" id="ARBA00023163"/>
    </source>
</evidence>
<dbReference type="InterPro" id="IPR015421">
    <property type="entry name" value="PyrdxlP-dep_Trfase_major"/>
</dbReference>
<organism evidence="7 8">
    <name type="scientific">Williamsia herbipolensis</name>
    <dbReference type="NCBI Taxonomy" id="1603258"/>
    <lineage>
        <taxon>Bacteria</taxon>
        <taxon>Bacillati</taxon>
        <taxon>Actinomycetota</taxon>
        <taxon>Actinomycetes</taxon>
        <taxon>Mycobacteriales</taxon>
        <taxon>Nocardiaceae</taxon>
        <taxon>Williamsia</taxon>
    </lineage>
</organism>
<keyword evidence="7" id="KW-0808">Transferase</keyword>
<dbReference type="Gene3D" id="3.90.1150.10">
    <property type="entry name" value="Aspartate Aminotransferase, domain 1"/>
    <property type="match status" value="1"/>
</dbReference>
<evidence type="ECO:0000259" key="6">
    <source>
        <dbReference type="PROSITE" id="PS50949"/>
    </source>
</evidence>
<dbReference type="InterPro" id="IPR000524">
    <property type="entry name" value="Tscrpt_reg_HTH_GntR"/>
</dbReference>
<dbReference type="PANTHER" id="PTHR46577">
    <property type="entry name" value="HTH-TYPE TRANSCRIPTIONAL REGULATORY PROTEIN GABR"/>
    <property type="match status" value="1"/>
</dbReference>
<dbReference type="Pfam" id="PF00155">
    <property type="entry name" value="Aminotran_1_2"/>
    <property type="match status" value="1"/>
</dbReference>
<dbReference type="InterPro" id="IPR015424">
    <property type="entry name" value="PyrdxlP-dep_Trfase"/>
</dbReference>
<dbReference type="PANTHER" id="PTHR46577:SF2">
    <property type="entry name" value="TRANSCRIPTIONAL REGULATORY PROTEIN"/>
    <property type="match status" value="1"/>
</dbReference>
<evidence type="ECO:0000256" key="4">
    <source>
        <dbReference type="ARBA" id="ARBA00023125"/>
    </source>
</evidence>
<evidence type="ECO:0000256" key="1">
    <source>
        <dbReference type="ARBA" id="ARBA00005384"/>
    </source>
</evidence>
<sequence>MENDSSDRIVRHLRSLVAESGPGGRLPSTRVLARRFGAGPVTVQKAIGHLVAEGSVETRPGAGTFVTRPPTARRALEVDWQTTALGPERSGPSPIGSTLRGIDADTIAMHGGYPAIDLMPMRDVRSALTRAARSDEAFDRPPVTGVAELRAWFVRELSADGASGSGRGQPWRESDAVITSGGQSALSAVFRALAGPGESIVMESPTYWGAIAAARQAGLVIVPVARTTRAPSADDLDEAMRASGARLFYAQPNFANPTGALWTPDERRAVLDVVADRRGFLVEDDWAHDFAIDAPVAPVAADDTDGHVVYIRSLTKSASLALRVAAVIARGPARQRISNALAVSDLYVSPILQRAALDVVTRPAWRTHCTRLRRDLAERRDRLVAAIGDHAPGLEITHIPRGGLNLWLRLPEDVDAEVFAARSLAAGVSISPGAEWFPAAVAGPYIRLNYGSADPTRHVEAARILESLL</sequence>
<dbReference type="InterPro" id="IPR036388">
    <property type="entry name" value="WH-like_DNA-bd_sf"/>
</dbReference>
<dbReference type="SUPFAM" id="SSF53383">
    <property type="entry name" value="PLP-dependent transferases"/>
    <property type="match status" value="1"/>
</dbReference>
<dbReference type="Gene3D" id="1.10.10.10">
    <property type="entry name" value="Winged helix-like DNA-binding domain superfamily/Winged helix DNA-binding domain"/>
    <property type="match status" value="1"/>
</dbReference>
<protein>
    <submittedName>
        <fullName evidence="7">PLP-dependent aminotransferase family protein</fullName>
    </submittedName>
</protein>
<dbReference type="Proteomes" id="UP001432128">
    <property type="component" value="Chromosome"/>
</dbReference>
<dbReference type="PROSITE" id="PS50949">
    <property type="entry name" value="HTH_GNTR"/>
    <property type="match status" value="1"/>
</dbReference>
<dbReference type="GO" id="GO:0030170">
    <property type="term" value="F:pyridoxal phosphate binding"/>
    <property type="evidence" value="ECO:0007669"/>
    <property type="project" value="InterPro"/>
</dbReference>
<keyword evidence="2" id="KW-0663">Pyridoxal phosphate</keyword>
<accession>A0AAU4K1R0</accession>
<evidence type="ECO:0000256" key="3">
    <source>
        <dbReference type="ARBA" id="ARBA00023015"/>
    </source>
</evidence>
<dbReference type="RefSeq" id="WP_328857394.1">
    <property type="nucleotide sequence ID" value="NZ_CP108021.1"/>
</dbReference>
<name>A0AAU4K1R0_9NOCA</name>
<dbReference type="GO" id="GO:0003700">
    <property type="term" value="F:DNA-binding transcription factor activity"/>
    <property type="evidence" value="ECO:0007669"/>
    <property type="project" value="InterPro"/>
</dbReference>
<dbReference type="CDD" id="cd07377">
    <property type="entry name" value="WHTH_GntR"/>
    <property type="match status" value="1"/>
</dbReference>
<dbReference type="KEGG" id="whr:OG579_20120"/>
<dbReference type="GO" id="GO:0003677">
    <property type="term" value="F:DNA binding"/>
    <property type="evidence" value="ECO:0007669"/>
    <property type="project" value="UniProtKB-KW"/>
</dbReference>
<reference evidence="7 8" key="1">
    <citation type="submission" date="2022-10" db="EMBL/GenBank/DDBJ databases">
        <title>The complete genomes of actinobacterial strains from the NBC collection.</title>
        <authorList>
            <person name="Joergensen T.S."/>
            <person name="Alvarez Arevalo M."/>
            <person name="Sterndorff E.B."/>
            <person name="Faurdal D."/>
            <person name="Vuksanovic O."/>
            <person name="Mourched A.-S."/>
            <person name="Charusanti P."/>
            <person name="Shaw S."/>
            <person name="Blin K."/>
            <person name="Weber T."/>
        </authorList>
    </citation>
    <scope>NUCLEOTIDE SEQUENCE [LARGE SCALE GENOMIC DNA]</scope>
    <source>
        <strain evidence="7 8">NBC_00319</strain>
    </source>
</reference>
<dbReference type="InterPro" id="IPR015422">
    <property type="entry name" value="PyrdxlP-dep_Trfase_small"/>
</dbReference>
<evidence type="ECO:0000256" key="2">
    <source>
        <dbReference type="ARBA" id="ARBA00022898"/>
    </source>
</evidence>